<feature type="non-terminal residue" evidence="2">
    <location>
        <position position="1"/>
    </location>
</feature>
<dbReference type="InterPro" id="IPR036186">
    <property type="entry name" value="Serpin_sf"/>
</dbReference>
<sequence length="110" mass="13223">KFLCFMEDLFNPKNKVLLWYYVLQWLHRHLRVLLLITHLFSTSGSRIQLCLLEEYLKFSNIKKGMTFMLMSARMKPPPDETFIADHPFIFFITHLRYNTPLFFGRYSAPS</sequence>
<organism evidence="2">
    <name type="scientific">Homalodisca liturata</name>
    <dbReference type="NCBI Taxonomy" id="320908"/>
    <lineage>
        <taxon>Eukaryota</taxon>
        <taxon>Metazoa</taxon>
        <taxon>Ecdysozoa</taxon>
        <taxon>Arthropoda</taxon>
        <taxon>Hexapoda</taxon>
        <taxon>Insecta</taxon>
        <taxon>Pterygota</taxon>
        <taxon>Neoptera</taxon>
        <taxon>Paraneoptera</taxon>
        <taxon>Hemiptera</taxon>
        <taxon>Auchenorrhyncha</taxon>
        <taxon>Membracoidea</taxon>
        <taxon>Cicadellidae</taxon>
        <taxon>Cicadellinae</taxon>
        <taxon>Proconiini</taxon>
        <taxon>Homalodisca</taxon>
    </lineage>
</organism>
<name>A0A1B6IEI0_9HEMI</name>
<accession>A0A1B6IEI0</accession>
<dbReference type="PROSITE" id="PS00284">
    <property type="entry name" value="SERPIN"/>
    <property type="match status" value="1"/>
</dbReference>
<protein>
    <recommendedName>
        <fullName evidence="1">Serpin domain-containing protein</fullName>
    </recommendedName>
</protein>
<reference evidence="2" key="1">
    <citation type="submission" date="2015-11" db="EMBL/GenBank/DDBJ databases">
        <title>De novo transcriptome assembly of four potential Pierce s Disease insect vectors from Arizona vineyards.</title>
        <authorList>
            <person name="Tassone E.E."/>
        </authorList>
    </citation>
    <scope>NUCLEOTIDE SEQUENCE</scope>
</reference>
<dbReference type="EMBL" id="GECU01022360">
    <property type="protein sequence ID" value="JAS85346.1"/>
    <property type="molecule type" value="Transcribed_RNA"/>
</dbReference>
<dbReference type="InterPro" id="IPR023795">
    <property type="entry name" value="Serpin_CS"/>
</dbReference>
<proteinExistence type="predicted"/>
<feature type="domain" description="Serpin" evidence="1">
    <location>
        <begin position="68"/>
        <end position="109"/>
    </location>
</feature>
<dbReference type="SUPFAM" id="SSF56574">
    <property type="entry name" value="Serpins"/>
    <property type="match status" value="1"/>
</dbReference>
<dbReference type="InterPro" id="IPR042185">
    <property type="entry name" value="Serpin_sf_2"/>
</dbReference>
<gene>
    <name evidence="2" type="ORF">g.52751</name>
</gene>
<dbReference type="InterPro" id="IPR023796">
    <property type="entry name" value="Serpin_dom"/>
</dbReference>
<evidence type="ECO:0000259" key="1">
    <source>
        <dbReference type="Pfam" id="PF00079"/>
    </source>
</evidence>
<evidence type="ECO:0000313" key="2">
    <source>
        <dbReference type="EMBL" id="JAS85346.1"/>
    </source>
</evidence>
<dbReference type="Pfam" id="PF00079">
    <property type="entry name" value="Serpin"/>
    <property type="match status" value="1"/>
</dbReference>
<dbReference type="AlphaFoldDB" id="A0A1B6IEI0"/>
<dbReference type="Gene3D" id="2.30.39.10">
    <property type="entry name" value="Alpha-1-antitrypsin, domain 1"/>
    <property type="match status" value="1"/>
</dbReference>